<dbReference type="Pfam" id="PF07517">
    <property type="entry name" value="SecA_DEAD"/>
    <property type="match status" value="1"/>
</dbReference>
<evidence type="ECO:0000256" key="5">
    <source>
        <dbReference type="ARBA" id="ARBA00022840"/>
    </source>
</evidence>
<dbReference type="PROSITE" id="PS51192">
    <property type="entry name" value="HELICASE_ATP_BIND_1"/>
    <property type="match status" value="1"/>
</dbReference>
<keyword evidence="4 10" id="KW-0547">Nucleotide-binding</keyword>
<dbReference type="RefSeq" id="WP_145053011.1">
    <property type="nucleotide sequence ID" value="NZ_CP036433.1"/>
</dbReference>
<organism evidence="14 15">
    <name type="scientific">Lignipirellula cremea</name>
    <dbReference type="NCBI Taxonomy" id="2528010"/>
    <lineage>
        <taxon>Bacteria</taxon>
        <taxon>Pseudomonadati</taxon>
        <taxon>Planctomycetota</taxon>
        <taxon>Planctomycetia</taxon>
        <taxon>Pirellulales</taxon>
        <taxon>Pirellulaceae</taxon>
        <taxon>Lignipirellula</taxon>
    </lineage>
</organism>
<comment type="subunit">
    <text evidence="10">Monomer and homodimer. Part of the essential Sec protein translocation apparatus which comprises SecA, SecYEG and auxiliary proteins SecDF. Other proteins may also be involved.</text>
</comment>
<dbReference type="CDD" id="cd18803">
    <property type="entry name" value="SF2_C_secA"/>
    <property type="match status" value="1"/>
</dbReference>
<evidence type="ECO:0000256" key="1">
    <source>
        <dbReference type="ARBA" id="ARBA00022448"/>
    </source>
</evidence>
<evidence type="ECO:0000256" key="4">
    <source>
        <dbReference type="ARBA" id="ARBA00022741"/>
    </source>
</evidence>
<dbReference type="PANTHER" id="PTHR30612">
    <property type="entry name" value="SECA INNER MEMBRANE COMPONENT OF SEC PROTEIN SECRETION SYSTEM"/>
    <property type="match status" value="1"/>
</dbReference>
<dbReference type="GO" id="GO:0006605">
    <property type="term" value="P:protein targeting"/>
    <property type="evidence" value="ECO:0007669"/>
    <property type="project" value="UniProtKB-UniRule"/>
</dbReference>
<dbReference type="EC" id="7.4.2.8" evidence="10"/>
<keyword evidence="15" id="KW-1185">Reference proteome</keyword>
<dbReference type="Pfam" id="PF01043">
    <property type="entry name" value="SecA_PP_bind"/>
    <property type="match status" value="1"/>
</dbReference>
<comment type="catalytic activity">
    <reaction evidence="10">
        <text>ATP + H2O + cellular proteinSide 1 = ADP + phosphate + cellular proteinSide 2.</text>
        <dbReference type="EC" id="7.4.2.8"/>
    </reaction>
</comment>
<dbReference type="Proteomes" id="UP000317648">
    <property type="component" value="Chromosome"/>
</dbReference>
<evidence type="ECO:0000256" key="2">
    <source>
        <dbReference type="ARBA" id="ARBA00022475"/>
    </source>
</evidence>
<evidence type="ECO:0000256" key="9">
    <source>
        <dbReference type="ARBA" id="ARBA00023136"/>
    </source>
</evidence>
<dbReference type="KEGG" id="lcre:Pla8534_23220"/>
<dbReference type="PANTHER" id="PTHR30612:SF0">
    <property type="entry name" value="CHLOROPLAST PROTEIN-TRANSPORTING ATPASE"/>
    <property type="match status" value="1"/>
</dbReference>
<evidence type="ECO:0000256" key="7">
    <source>
        <dbReference type="ARBA" id="ARBA00022967"/>
    </source>
</evidence>
<dbReference type="SUPFAM" id="SSF52540">
    <property type="entry name" value="P-loop containing nucleoside triphosphate hydrolases"/>
    <property type="match status" value="2"/>
</dbReference>
<dbReference type="InterPro" id="IPR044722">
    <property type="entry name" value="SecA_SF2_C"/>
</dbReference>
<dbReference type="GO" id="GO:0005524">
    <property type="term" value="F:ATP binding"/>
    <property type="evidence" value="ECO:0007669"/>
    <property type="project" value="UniProtKB-UniRule"/>
</dbReference>
<evidence type="ECO:0000259" key="12">
    <source>
        <dbReference type="PROSITE" id="PS51194"/>
    </source>
</evidence>
<dbReference type="SUPFAM" id="SSF81767">
    <property type="entry name" value="Pre-protein crosslinking domain of SecA"/>
    <property type="match status" value="1"/>
</dbReference>
<dbReference type="InterPro" id="IPR001650">
    <property type="entry name" value="Helicase_C-like"/>
</dbReference>
<dbReference type="InterPro" id="IPR014001">
    <property type="entry name" value="Helicase_ATP-bd"/>
</dbReference>
<evidence type="ECO:0000256" key="3">
    <source>
        <dbReference type="ARBA" id="ARBA00022490"/>
    </source>
</evidence>
<feature type="binding site" evidence="10">
    <location>
        <position position="503"/>
    </location>
    <ligand>
        <name>ATP</name>
        <dbReference type="ChEBI" id="CHEBI:30616"/>
    </ligand>
</feature>
<dbReference type="AlphaFoldDB" id="A0A518DRS4"/>
<dbReference type="CDD" id="cd17928">
    <property type="entry name" value="DEXDc_SecA"/>
    <property type="match status" value="1"/>
</dbReference>
<keyword evidence="5 10" id="KW-0067">ATP-binding</keyword>
<dbReference type="GO" id="GO:0005886">
    <property type="term" value="C:plasma membrane"/>
    <property type="evidence" value="ECO:0007669"/>
    <property type="project" value="UniProtKB-SubCell"/>
</dbReference>
<dbReference type="Pfam" id="PF21090">
    <property type="entry name" value="P-loop_SecA"/>
    <property type="match status" value="1"/>
</dbReference>
<evidence type="ECO:0000259" key="13">
    <source>
        <dbReference type="PROSITE" id="PS51196"/>
    </source>
</evidence>
<keyword evidence="6 10" id="KW-0653">Protein transport</keyword>
<evidence type="ECO:0000313" key="14">
    <source>
        <dbReference type="EMBL" id="QDU94531.1"/>
    </source>
</evidence>
<comment type="similarity">
    <text evidence="10">Belongs to the SecA family.</text>
</comment>
<dbReference type="InterPro" id="IPR014018">
    <property type="entry name" value="SecA_motor_DEAD"/>
</dbReference>
<evidence type="ECO:0000256" key="10">
    <source>
        <dbReference type="HAMAP-Rule" id="MF_01382"/>
    </source>
</evidence>
<dbReference type="Gene3D" id="3.40.50.300">
    <property type="entry name" value="P-loop containing nucleotide triphosphate hydrolases"/>
    <property type="match status" value="2"/>
</dbReference>
<keyword evidence="3 10" id="KW-0963">Cytoplasm</keyword>
<feature type="domain" description="Helicase ATP-binding" evidence="11">
    <location>
        <begin position="79"/>
        <end position="283"/>
    </location>
</feature>
<feature type="domain" description="Helicase C-terminal" evidence="12">
    <location>
        <begin position="421"/>
        <end position="594"/>
    </location>
</feature>
<keyword evidence="9 10" id="KW-0472">Membrane</keyword>
<keyword evidence="7 10" id="KW-1278">Translocase</keyword>
<dbReference type="InterPro" id="IPR011115">
    <property type="entry name" value="SecA_DEAD"/>
</dbReference>
<dbReference type="OrthoDB" id="9805579at2"/>
<dbReference type="PROSITE" id="PS51194">
    <property type="entry name" value="HELICASE_CTER"/>
    <property type="match status" value="1"/>
</dbReference>
<reference evidence="14 15" key="1">
    <citation type="submission" date="2019-02" db="EMBL/GenBank/DDBJ databases">
        <title>Deep-cultivation of Planctomycetes and their phenomic and genomic characterization uncovers novel biology.</title>
        <authorList>
            <person name="Wiegand S."/>
            <person name="Jogler M."/>
            <person name="Boedeker C."/>
            <person name="Pinto D."/>
            <person name="Vollmers J."/>
            <person name="Rivas-Marin E."/>
            <person name="Kohn T."/>
            <person name="Peeters S.H."/>
            <person name="Heuer A."/>
            <person name="Rast P."/>
            <person name="Oberbeckmann S."/>
            <person name="Bunk B."/>
            <person name="Jeske O."/>
            <person name="Meyerdierks A."/>
            <person name="Storesund J.E."/>
            <person name="Kallscheuer N."/>
            <person name="Luecker S."/>
            <person name="Lage O.M."/>
            <person name="Pohl T."/>
            <person name="Merkel B.J."/>
            <person name="Hornburger P."/>
            <person name="Mueller R.-W."/>
            <person name="Bruemmer F."/>
            <person name="Labrenz M."/>
            <person name="Spormann A.M."/>
            <person name="Op den Camp H."/>
            <person name="Overmann J."/>
            <person name="Amann R."/>
            <person name="Jetten M.S.M."/>
            <person name="Mascher T."/>
            <person name="Medema M.H."/>
            <person name="Devos D.P."/>
            <person name="Kaster A.-K."/>
            <person name="Ovreas L."/>
            <person name="Rohde M."/>
            <person name="Galperin M.Y."/>
            <person name="Jogler C."/>
        </authorList>
    </citation>
    <scope>NUCLEOTIDE SEQUENCE [LARGE SCALE GENOMIC DNA]</scope>
    <source>
        <strain evidence="14 15">Pla85_3_4</strain>
    </source>
</reference>
<dbReference type="FunFam" id="3.40.50.300:FF:000429">
    <property type="entry name" value="Preprotein translocase subunit SecA"/>
    <property type="match status" value="1"/>
</dbReference>
<evidence type="ECO:0000259" key="11">
    <source>
        <dbReference type="PROSITE" id="PS51192"/>
    </source>
</evidence>
<evidence type="ECO:0000256" key="6">
    <source>
        <dbReference type="ARBA" id="ARBA00022927"/>
    </source>
</evidence>
<dbReference type="InterPro" id="IPR000185">
    <property type="entry name" value="SecA"/>
</dbReference>
<keyword evidence="1 10" id="KW-0813">Transport</keyword>
<proteinExistence type="inferred from homology"/>
<dbReference type="SMART" id="SM00957">
    <property type="entry name" value="SecA_DEAD"/>
    <property type="match status" value="1"/>
</dbReference>
<sequence length="629" mass="70365">MLRLPFGVGRWLSLADQAIRLSDSWRNKSDDELFQTARRLRWQVRGGMPMKRCRMEIAALVRETTRRRLGMAHYPVQLAGGFAMLAGRIAEMQTGEGKTITALTPVIARAFAGKGCHVFSSNDYLASRDAAELEPVYMALGLTVGCVVNGMQPAERRVAYGKDITYGTASEMGFDFLRDRLEAGAQGVGWEGQDRFAVGGGARPLHRGHYFALVDEADAVLIDEASTPLIISMPEPVDYPTVALHRWSHRVARRLTEERDFEFESRDKAVRLSEDGCRRVLLSSRPGIIAGVEVERLYAHVESALVARLGYHLNRHYIVRDGEIVIVDEGTGRTSEGRKWQDGLHQAIEAKERLQLSGGSGTAAQITTQGFFRLYKHLAGMTGTTDNAVRELKKTYHVGVAVIPTHARKQRRRLPPRVFAQLEDKRAAIVEEVKRLLAQDRAILVGAPSVKASEALSQCLTAAAVPHNVLNAKHHQEEAEIVARAGQLGQVTIATNMAGRGTDIKLADEVRKAGGLHVIAGEMHSSPRTDRQLIGRCARQADPGSYQFFVSLEDELFHAAPESTHKVLKACAKVFGQRLPRWWIGYYLQVRRGIERQLRKQRKMMLRQERDRKKRFQVLALDPYLEFIE</sequence>
<evidence type="ECO:0000256" key="8">
    <source>
        <dbReference type="ARBA" id="ARBA00023010"/>
    </source>
</evidence>
<dbReference type="PROSITE" id="PS01312">
    <property type="entry name" value="SECA"/>
    <property type="match status" value="1"/>
</dbReference>
<dbReference type="GO" id="GO:0031522">
    <property type="term" value="C:cell envelope Sec protein transport complex"/>
    <property type="evidence" value="ECO:0007669"/>
    <property type="project" value="TreeGrafter"/>
</dbReference>
<comment type="function">
    <text evidence="10">Part of the Sec protein translocase complex. Interacts with the SecYEG preprotein conducting channel. Has a central role in coupling the hydrolysis of ATP to the transfer of proteins into and across the cell membrane, serving as an ATP-driven molecular motor driving the stepwise translocation of polypeptide chains across the membrane.</text>
</comment>
<dbReference type="HAMAP" id="MF_01382">
    <property type="entry name" value="SecA"/>
    <property type="match status" value="1"/>
</dbReference>
<dbReference type="InterPro" id="IPR011130">
    <property type="entry name" value="SecA_preprotein_X-link_dom"/>
</dbReference>
<gene>
    <name evidence="10" type="primary">secA</name>
    <name evidence="14" type="ORF">Pla8534_23220</name>
</gene>
<dbReference type="EMBL" id="CP036433">
    <property type="protein sequence ID" value="QDU94531.1"/>
    <property type="molecule type" value="Genomic_DNA"/>
</dbReference>
<feature type="domain" description="SecA family profile" evidence="13">
    <location>
        <begin position="1"/>
        <end position="580"/>
    </location>
</feature>
<dbReference type="GO" id="GO:0008564">
    <property type="term" value="F:protein-exporting ATPase activity"/>
    <property type="evidence" value="ECO:0007669"/>
    <property type="project" value="UniProtKB-EC"/>
</dbReference>
<dbReference type="InterPro" id="IPR020937">
    <property type="entry name" value="SecA_CS"/>
</dbReference>
<dbReference type="GO" id="GO:0017038">
    <property type="term" value="P:protein import"/>
    <property type="evidence" value="ECO:0007669"/>
    <property type="project" value="InterPro"/>
</dbReference>
<protein>
    <recommendedName>
        <fullName evidence="10">Protein translocase subunit SecA</fullName>
        <ecNumber evidence="10">7.4.2.8</ecNumber>
    </recommendedName>
</protein>
<dbReference type="PROSITE" id="PS51196">
    <property type="entry name" value="SECA_MOTOR_DEAD"/>
    <property type="match status" value="1"/>
</dbReference>
<dbReference type="GO" id="GO:0043952">
    <property type="term" value="P:protein transport by the Sec complex"/>
    <property type="evidence" value="ECO:0007669"/>
    <property type="project" value="TreeGrafter"/>
</dbReference>
<keyword evidence="2 10" id="KW-1003">Cell membrane</keyword>
<dbReference type="InterPro" id="IPR036670">
    <property type="entry name" value="SecA_X-link_sf"/>
</dbReference>
<name>A0A518DRS4_9BACT</name>
<accession>A0A518DRS4</accession>
<comment type="subcellular location">
    <subcellularLocation>
        <location evidence="10">Cell membrane</location>
        <topology evidence="10">Peripheral membrane protein</topology>
        <orientation evidence="10">Cytoplasmic side</orientation>
    </subcellularLocation>
    <subcellularLocation>
        <location evidence="10">Cytoplasm</location>
    </subcellularLocation>
    <text evidence="10">Distribution is 50-50.</text>
</comment>
<evidence type="ECO:0000313" key="15">
    <source>
        <dbReference type="Proteomes" id="UP000317648"/>
    </source>
</evidence>
<dbReference type="PRINTS" id="PR00906">
    <property type="entry name" value="SECA"/>
</dbReference>
<keyword evidence="8 10" id="KW-0811">Translocation</keyword>
<feature type="binding site" evidence="10">
    <location>
        <position position="77"/>
    </location>
    <ligand>
        <name>ATP</name>
        <dbReference type="ChEBI" id="CHEBI:30616"/>
    </ligand>
</feature>
<dbReference type="GO" id="GO:0005829">
    <property type="term" value="C:cytosol"/>
    <property type="evidence" value="ECO:0007669"/>
    <property type="project" value="TreeGrafter"/>
</dbReference>
<dbReference type="Gene3D" id="3.90.1440.10">
    <property type="entry name" value="SecA, preprotein cross-linking domain"/>
    <property type="match status" value="1"/>
</dbReference>
<dbReference type="SMART" id="SM00958">
    <property type="entry name" value="SecA_PP_bind"/>
    <property type="match status" value="1"/>
</dbReference>
<dbReference type="InterPro" id="IPR027417">
    <property type="entry name" value="P-loop_NTPase"/>
</dbReference>
<feature type="binding site" evidence="10">
    <location>
        <begin position="95"/>
        <end position="99"/>
    </location>
    <ligand>
        <name>ATP</name>
        <dbReference type="ChEBI" id="CHEBI:30616"/>
    </ligand>
</feature>
<dbReference type="GO" id="GO:0065002">
    <property type="term" value="P:intracellular protein transmembrane transport"/>
    <property type="evidence" value="ECO:0007669"/>
    <property type="project" value="UniProtKB-UniRule"/>
</dbReference>